<evidence type="ECO:0000313" key="1">
    <source>
        <dbReference type="EMBL" id="CAG8654939.1"/>
    </source>
</evidence>
<sequence length="655" mass="75614">MQDQLQNYSRDMTIAIVAQDERRKTEIARVRERYQRMLSKKKQEAEIRLLEKRESERIVNMQRMDKKNEWRRSVEQYLLEKERDRSSEIPIKLKKSRLETPSLEVKNAKIRKESPTEIAIPPLVKKPKELPNLTNPEDNLKFNFLGSPVFNMESVLGTHRSDIGSSAFSSSSDSDSTIVLIERLLQIKSSVTSHAHKEYILPLGAIAELVIRRTDFMLMGNGSFVSGLTDALFSDNADRGEGLHHNIGMGVGIRLNSRQTWPPVGVEWKMALSAVIVEAISSEKGSQENEDASSPVDAWKNVKDLDNMLMFGIRSGDASELRESKDPNWLDLLVDHLTILEALGALDFLYLEYKAPYPINVIITPNVIQKYNILFTFLLRVLRLSIVIRHIYRLSHDRHNPDEDDGETAENMNLIHRFQFDAQQFVFALHGYIFDVAISSTWKHFMRRLNRIAKESEFELSREHLWGRDSDSDSTSYDGKSDAKFDEFDDEPEDDAVEGDVKDLESLRAYHEHVLDRMFCQCLLKKKQKPLAKFLDEILKVILDFARLLQLRRYRQYNSEQQREYWNAIKILYINFRKYTAVLVNLLMELEEKGGGRLGLGIKRNATGPTNGQSYHDKIDNKSGVGGFLQELLLRLDFNGHYANVYANEINKKPK</sequence>
<reference evidence="1" key="1">
    <citation type="submission" date="2021-06" db="EMBL/GenBank/DDBJ databases">
        <authorList>
            <person name="Kallberg Y."/>
            <person name="Tangrot J."/>
            <person name="Rosling A."/>
        </authorList>
    </citation>
    <scope>NUCLEOTIDE SEQUENCE</scope>
    <source>
        <strain evidence="1">CL356</strain>
    </source>
</reference>
<feature type="non-terminal residue" evidence="1">
    <location>
        <position position="1"/>
    </location>
</feature>
<dbReference type="EMBL" id="CAJVPT010021410">
    <property type="protein sequence ID" value="CAG8654939.1"/>
    <property type="molecule type" value="Genomic_DNA"/>
</dbReference>
<keyword evidence="2" id="KW-1185">Reference proteome</keyword>
<protein>
    <submittedName>
        <fullName evidence="1">3222_t:CDS:1</fullName>
    </submittedName>
</protein>
<comment type="caution">
    <text evidence="1">The sequence shown here is derived from an EMBL/GenBank/DDBJ whole genome shotgun (WGS) entry which is preliminary data.</text>
</comment>
<gene>
    <name evidence="1" type="ORF">ACOLOM_LOCUS8368</name>
</gene>
<organism evidence="1 2">
    <name type="scientific">Acaulospora colombiana</name>
    <dbReference type="NCBI Taxonomy" id="27376"/>
    <lineage>
        <taxon>Eukaryota</taxon>
        <taxon>Fungi</taxon>
        <taxon>Fungi incertae sedis</taxon>
        <taxon>Mucoromycota</taxon>
        <taxon>Glomeromycotina</taxon>
        <taxon>Glomeromycetes</taxon>
        <taxon>Diversisporales</taxon>
        <taxon>Acaulosporaceae</taxon>
        <taxon>Acaulospora</taxon>
    </lineage>
</organism>
<proteinExistence type="predicted"/>
<evidence type="ECO:0000313" key="2">
    <source>
        <dbReference type="Proteomes" id="UP000789525"/>
    </source>
</evidence>
<name>A0ACA9NLZ0_9GLOM</name>
<dbReference type="Proteomes" id="UP000789525">
    <property type="component" value="Unassembled WGS sequence"/>
</dbReference>
<accession>A0ACA9NLZ0</accession>